<comment type="caution">
    <text evidence="2">The sequence shown here is derived from an EMBL/GenBank/DDBJ whole genome shotgun (WGS) entry which is preliminary data.</text>
</comment>
<accession>A0ABV2SZS5</accession>
<keyword evidence="3" id="KW-1185">Reference proteome</keyword>
<reference evidence="2 3" key="1">
    <citation type="submission" date="2024-06" db="EMBL/GenBank/DDBJ databases">
        <title>Chitinophaga defluvii sp. nov., isolated from municipal sewage.</title>
        <authorList>
            <person name="Zhang L."/>
        </authorList>
    </citation>
    <scope>NUCLEOTIDE SEQUENCE [LARGE SCALE GENOMIC DNA]</scope>
    <source>
        <strain evidence="2 3">H8</strain>
    </source>
</reference>
<proteinExistence type="predicted"/>
<protein>
    <submittedName>
        <fullName evidence="2">Uncharacterized protein</fullName>
    </submittedName>
</protein>
<sequence>MKKYKASILTALLLAAITTWGQAQQKALTDTSFMQVYCACSYDQIDGFFDKGRTPARTTLDLPTLVYAYPDKKAMIIDTIAPFTNVTLLKEGIDTSLNIQWIEAAYGFSQNGVYKENTGYIIDTLLSIGNVKGNTSAGGLDLILGRSPLLDKDFKQPRFRLHAVSRANNSNHSKLLKVQSYDLNIGAVDYYNHFYLTSVYNNALQQMPNLLRLYWHHGESCPESEGHVFIFAGNGKMSELISASTTGEAGFYEFTKVYIPLKFNNGKVLLVENGDSEHMFNTWDATLKTIPYPKDCNIPITELIVSVEESGEEKTDAQGNSVIDKNGSAVMSITHKIIRYYRWNGSQLKEVKKIVIKQGN</sequence>
<feature type="chain" id="PRO_5046711084" evidence="1">
    <location>
        <begin position="24"/>
        <end position="360"/>
    </location>
</feature>
<dbReference type="Proteomes" id="UP001549749">
    <property type="component" value="Unassembled WGS sequence"/>
</dbReference>
<evidence type="ECO:0000256" key="1">
    <source>
        <dbReference type="SAM" id="SignalP"/>
    </source>
</evidence>
<dbReference type="RefSeq" id="WP_354658925.1">
    <property type="nucleotide sequence ID" value="NZ_JBEXAC010000001.1"/>
</dbReference>
<evidence type="ECO:0000313" key="3">
    <source>
        <dbReference type="Proteomes" id="UP001549749"/>
    </source>
</evidence>
<feature type="signal peptide" evidence="1">
    <location>
        <begin position="1"/>
        <end position="23"/>
    </location>
</feature>
<keyword evidence="1" id="KW-0732">Signal</keyword>
<name>A0ABV2SZS5_9BACT</name>
<gene>
    <name evidence="2" type="ORF">ABR189_02825</name>
</gene>
<evidence type="ECO:0000313" key="2">
    <source>
        <dbReference type="EMBL" id="MET6996279.1"/>
    </source>
</evidence>
<organism evidence="2 3">
    <name type="scientific">Chitinophaga defluvii</name>
    <dbReference type="NCBI Taxonomy" id="3163343"/>
    <lineage>
        <taxon>Bacteria</taxon>
        <taxon>Pseudomonadati</taxon>
        <taxon>Bacteroidota</taxon>
        <taxon>Chitinophagia</taxon>
        <taxon>Chitinophagales</taxon>
        <taxon>Chitinophagaceae</taxon>
        <taxon>Chitinophaga</taxon>
    </lineage>
</organism>
<dbReference type="EMBL" id="JBEXAC010000001">
    <property type="protein sequence ID" value="MET6996279.1"/>
    <property type="molecule type" value="Genomic_DNA"/>
</dbReference>